<keyword evidence="2" id="KW-1185">Reference proteome</keyword>
<evidence type="ECO:0000313" key="1">
    <source>
        <dbReference type="EMBL" id="KAI3667633.1"/>
    </source>
</evidence>
<evidence type="ECO:0000313" key="2">
    <source>
        <dbReference type="Proteomes" id="UP001055879"/>
    </source>
</evidence>
<proteinExistence type="predicted"/>
<reference evidence="2" key="1">
    <citation type="journal article" date="2022" name="Mol. Ecol. Resour.">
        <title>The genomes of chicory, endive, great burdock and yacon provide insights into Asteraceae palaeo-polyploidization history and plant inulin production.</title>
        <authorList>
            <person name="Fan W."/>
            <person name="Wang S."/>
            <person name="Wang H."/>
            <person name="Wang A."/>
            <person name="Jiang F."/>
            <person name="Liu H."/>
            <person name="Zhao H."/>
            <person name="Xu D."/>
            <person name="Zhang Y."/>
        </authorList>
    </citation>
    <scope>NUCLEOTIDE SEQUENCE [LARGE SCALE GENOMIC DNA]</scope>
    <source>
        <strain evidence="2">cv. Niubang</strain>
    </source>
</reference>
<dbReference type="Proteomes" id="UP001055879">
    <property type="component" value="Linkage Group LG17"/>
</dbReference>
<accession>A0ACB8XID3</accession>
<reference evidence="1 2" key="2">
    <citation type="journal article" date="2022" name="Mol. Ecol. Resour.">
        <title>The genomes of chicory, endive, great burdock and yacon provide insights into Asteraceae paleo-polyploidization history and plant inulin production.</title>
        <authorList>
            <person name="Fan W."/>
            <person name="Wang S."/>
            <person name="Wang H."/>
            <person name="Wang A."/>
            <person name="Jiang F."/>
            <person name="Liu H."/>
            <person name="Zhao H."/>
            <person name="Xu D."/>
            <person name="Zhang Y."/>
        </authorList>
    </citation>
    <scope>NUCLEOTIDE SEQUENCE [LARGE SCALE GENOMIC DNA]</scope>
    <source>
        <strain evidence="2">cv. Niubang</strain>
    </source>
</reference>
<protein>
    <submittedName>
        <fullName evidence="1">Uncharacterized protein</fullName>
    </submittedName>
</protein>
<organism evidence="1 2">
    <name type="scientific">Arctium lappa</name>
    <name type="common">Greater burdock</name>
    <name type="synonym">Lappa major</name>
    <dbReference type="NCBI Taxonomy" id="4217"/>
    <lineage>
        <taxon>Eukaryota</taxon>
        <taxon>Viridiplantae</taxon>
        <taxon>Streptophyta</taxon>
        <taxon>Embryophyta</taxon>
        <taxon>Tracheophyta</taxon>
        <taxon>Spermatophyta</taxon>
        <taxon>Magnoliopsida</taxon>
        <taxon>eudicotyledons</taxon>
        <taxon>Gunneridae</taxon>
        <taxon>Pentapetalae</taxon>
        <taxon>asterids</taxon>
        <taxon>campanulids</taxon>
        <taxon>Asterales</taxon>
        <taxon>Asteraceae</taxon>
        <taxon>Carduoideae</taxon>
        <taxon>Cardueae</taxon>
        <taxon>Arctiinae</taxon>
        <taxon>Arctium</taxon>
    </lineage>
</organism>
<gene>
    <name evidence="1" type="ORF">L6452_42702</name>
</gene>
<comment type="caution">
    <text evidence="1">The sequence shown here is derived from an EMBL/GenBank/DDBJ whole genome shotgun (WGS) entry which is preliminary data.</text>
</comment>
<dbReference type="EMBL" id="CM042063">
    <property type="protein sequence ID" value="KAI3667633.1"/>
    <property type="molecule type" value="Genomic_DNA"/>
</dbReference>
<name>A0ACB8XID3_ARCLA</name>
<sequence length="575" mass="62247">MGKLQETLNALLAQRNNEVSKKTQNKATLQITSTTRGASFRNHHSSPPPTTATATATMDSIFFHPPLFPPFSTTTTRHPAAAYLPPKPPPIPTHNTLNFTCRTLGNNAAAAADNGSLSGELSPSPEIFTTVDAEITPETVDFFSSDADGDPDCPSDGFSSVEDALATLRRGKFVIVIDDENGDIEGNFVLAASFATPETIGFVIRHGSGIISVGMTSNDLERLNLPLMSPENENNSLAPSFTITVDAIDTSTGVSASDRAKTILALASRNSRPGSFRRPGHVFPLKYRNGGVLRRAGHTEASVDLVKLAGLDPVSVLSTIVNPEDGSIAPLNRLRKLALDHDIPLVLITDLIRYRRKRERLVERIAISRLPTRWGLFEAHCYRSKLDGTEHIAVVKGDIGNGRDVLVRVHSECLTGDIFGSGRCDCGNQLALAMQLIEEAGRGALIYLRGHEGRGIGLGHKLRAYNLQDQGHDTVEANLELGFAPDAREYGIGAQMLRDIGVQTMRLMTNNPAKFTGLKGYGLAIVGRVPVLTPITDENRRYFETKRTKMGHIYGSDISDPLVGPNIDKNDSTDV</sequence>